<dbReference type="GO" id="GO:0016020">
    <property type="term" value="C:membrane"/>
    <property type="evidence" value="ECO:0007669"/>
    <property type="project" value="UniProtKB-SubCell"/>
</dbReference>
<evidence type="ECO:0000313" key="7">
    <source>
        <dbReference type="EMBL" id="CAF0956985.1"/>
    </source>
</evidence>
<evidence type="ECO:0000256" key="2">
    <source>
        <dbReference type="ARBA" id="ARBA00022692"/>
    </source>
</evidence>
<dbReference type="Proteomes" id="UP000682733">
    <property type="component" value="Unassembled WGS sequence"/>
</dbReference>
<evidence type="ECO:0000256" key="5">
    <source>
        <dbReference type="SAM" id="Phobius"/>
    </source>
</evidence>
<feature type="domain" description="G-protein coupled receptors family 1 profile" evidence="6">
    <location>
        <begin position="37"/>
        <end position="285"/>
    </location>
</feature>
<dbReference type="InterPro" id="IPR017452">
    <property type="entry name" value="GPCR_Rhodpsn_7TM"/>
</dbReference>
<dbReference type="AlphaFoldDB" id="A0A815D5W1"/>
<keyword evidence="3 5" id="KW-1133">Transmembrane helix</keyword>
<feature type="transmembrane region" description="Helical" evidence="5">
    <location>
        <begin position="188"/>
        <end position="208"/>
    </location>
</feature>
<evidence type="ECO:0000256" key="4">
    <source>
        <dbReference type="ARBA" id="ARBA00023136"/>
    </source>
</evidence>
<proteinExistence type="predicted"/>
<dbReference type="Gene3D" id="1.20.1070.10">
    <property type="entry name" value="Rhodopsin 7-helix transmembrane proteins"/>
    <property type="match status" value="1"/>
</dbReference>
<dbReference type="OrthoDB" id="10034850at2759"/>
<evidence type="ECO:0000313" key="9">
    <source>
        <dbReference type="EMBL" id="CAF3730097.1"/>
    </source>
</evidence>
<dbReference type="EMBL" id="CAJOBA010005005">
    <property type="protein sequence ID" value="CAF3730097.1"/>
    <property type="molecule type" value="Genomic_DNA"/>
</dbReference>
<dbReference type="SUPFAM" id="SSF81321">
    <property type="entry name" value="Family A G protein-coupled receptor-like"/>
    <property type="match status" value="1"/>
</dbReference>
<sequence>MSYSNNTTITVTLYEAPLLRHIKLCLLLIFQIPSVLCTLLIFYHFLKNNREYRHRIQNQILVLLLFINFLIETIELTITETFLNFGFIQSSKICLFWITINYTLFALSLSLTAWTSIERYLFIFNAHFIKKHLILLHYLPIIMLIIYTPLFYSGLILIYQCENDFDCTKYTCAGPCYLYEAQLGITDWLINVFTPIIIIAVTNVTLIVQVIKQKYRMQRTNQWRRTIKLSIQLLSISFLYICGWFPYMTVSLIQIFENTLFLTHLVSTYVAYLAYVSALLLPFVSIICLPDIKQNLLSLLFNNNIIHAATTRTINKTIAHTVAKF</sequence>
<dbReference type="Proteomes" id="UP000681722">
    <property type="component" value="Unassembled WGS sequence"/>
</dbReference>
<dbReference type="GO" id="GO:0004930">
    <property type="term" value="F:G protein-coupled receptor activity"/>
    <property type="evidence" value="ECO:0007669"/>
    <property type="project" value="InterPro"/>
</dbReference>
<dbReference type="EMBL" id="CAJOBC010031824">
    <property type="protein sequence ID" value="CAF4093695.1"/>
    <property type="molecule type" value="Genomic_DNA"/>
</dbReference>
<feature type="transmembrane region" description="Helical" evidence="5">
    <location>
        <begin position="269"/>
        <end position="289"/>
    </location>
</feature>
<protein>
    <recommendedName>
        <fullName evidence="6">G-protein coupled receptors family 1 profile domain-containing protein</fullName>
    </recommendedName>
</protein>
<comment type="subcellular location">
    <subcellularLocation>
        <location evidence="1">Membrane</location>
    </subcellularLocation>
</comment>
<dbReference type="EMBL" id="CAJNOK010005000">
    <property type="protein sequence ID" value="CAF0956985.1"/>
    <property type="molecule type" value="Genomic_DNA"/>
</dbReference>
<evidence type="ECO:0000256" key="1">
    <source>
        <dbReference type="ARBA" id="ARBA00004370"/>
    </source>
</evidence>
<dbReference type="InterPro" id="IPR000276">
    <property type="entry name" value="GPCR_Rhodpsn"/>
</dbReference>
<gene>
    <name evidence="8" type="ORF">GPM918_LOCUS27947</name>
    <name evidence="7" type="ORF">OVA965_LOCUS12434</name>
    <name evidence="10" type="ORF">SRO942_LOCUS28375</name>
    <name evidence="9" type="ORF">TMI583_LOCUS12438</name>
</gene>
<feature type="transmembrane region" description="Helical" evidence="5">
    <location>
        <begin position="229"/>
        <end position="249"/>
    </location>
</feature>
<dbReference type="Proteomes" id="UP000677228">
    <property type="component" value="Unassembled WGS sequence"/>
</dbReference>
<organism evidence="8 11">
    <name type="scientific">Didymodactylos carnosus</name>
    <dbReference type="NCBI Taxonomy" id="1234261"/>
    <lineage>
        <taxon>Eukaryota</taxon>
        <taxon>Metazoa</taxon>
        <taxon>Spiralia</taxon>
        <taxon>Gnathifera</taxon>
        <taxon>Rotifera</taxon>
        <taxon>Eurotatoria</taxon>
        <taxon>Bdelloidea</taxon>
        <taxon>Philodinida</taxon>
        <taxon>Philodinidae</taxon>
        <taxon>Didymodactylos</taxon>
    </lineage>
</organism>
<evidence type="ECO:0000259" key="6">
    <source>
        <dbReference type="PROSITE" id="PS50262"/>
    </source>
</evidence>
<name>A0A815D5W1_9BILA</name>
<dbReference type="EMBL" id="CAJNOQ010011972">
    <property type="protein sequence ID" value="CAF1289213.1"/>
    <property type="molecule type" value="Genomic_DNA"/>
</dbReference>
<dbReference type="Proteomes" id="UP000663829">
    <property type="component" value="Unassembled WGS sequence"/>
</dbReference>
<dbReference type="CDD" id="cd00637">
    <property type="entry name" value="7tm_classA_rhodopsin-like"/>
    <property type="match status" value="1"/>
</dbReference>
<evidence type="ECO:0000313" key="11">
    <source>
        <dbReference type="Proteomes" id="UP000663829"/>
    </source>
</evidence>
<feature type="transmembrane region" description="Helical" evidence="5">
    <location>
        <begin position="58"/>
        <end position="83"/>
    </location>
</feature>
<keyword evidence="4 5" id="KW-0472">Membrane</keyword>
<feature type="transmembrane region" description="Helical" evidence="5">
    <location>
        <begin position="95"/>
        <end position="114"/>
    </location>
</feature>
<evidence type="ECO:0000313" key="8">
    <source>
        <dbReference type="EMBL" id="CAF1289213.1"/>
    </source>
</evidence>
<evidence type="ECO:0000313" key="10">
    <source>
        <dbReference type="EMBL" id="CAF4093695.1"/>
    </source>
</evidence>
<comment type="caution">
    <text evidence="8">The sequence shown here is derived from an EMBL/GenBank/DDBJ whole genome shotgun (WGS) entry which is preliminary data.</text>
</comment>
<evidence type="ECO:0000256" key="3">
    <source>
        <dbReference type="ARBA" id="ARBA00022989"/>
    </source>
</evidence>
<accession>A0A815D5W1</accession>
<keyword evidence="11" id="KW-1185">Reference proteome</keyword>
<dbReference type="PROSITE" id="PS50262">
    <property type="entry name" value="G_PROTEIN_RECEP_F1_2"/>
    <property type="match status" value="1"/>
</dbReference>
<feature type="transmembrane region" description="Helical" evidence="5">
    <location>
        <begin position="20"/>
        <end position="46"/>
    </location>
</feature>
<dbReference type="Pfam" id="PF00001">
    <property type="entry name" value="7tm_1"/>
    <property type="match status" value="1"/>
</dbReference>
<feature type="transmembrane region" description="Helical" evidence="5">
    <location>
        <begin position="135"/>
        <end position="159"/>
    </location>
</feature>
<reference evidence="8" key="1">
    <citation type="submission" date="2021-02" db="EMBL/GenBank/DDBJ databases">
        <authorList>
            <person name="Nowell W R."/>
        </authorList>
    </citation>
    <scope>NUCLEOTIDE SEQUENCE</scope>
</reference>
<keyword evidence="2 5" id="KW-0812">Transmembrane</keyword>